<dbReference type="GO" id="GO:0016491">
    <property type="term" value="F:oxidoreductase activity"/>
    <property type="evidence" value="ECO:0007669"/>
    <property type="project" value="UniProtKB-KW"/>
</dbReference>
<reference evidence="5 6" key="1">
    <citation type="submission" date="2017-07" db="EMBL/GenBank/DDBJ databases">
        <title>Draft sequence of Rhodococcus enclensis 23b-28.</title>
        <authorList>
            <person name="Besaury L."/>
            <person name="Sancelme M."/>
            <person name="Amato P."/>
            <person name="Lallement A."/>
            <person name="Delort A.-M."/>
        </authorList>
    </citation>
    <scope>NUCLEOTIDE SEQUENCE [LARGE SCALE GENOMIC DNA]</scope>
    <source>
        <strain evidence="5 6">23b-28</strain>
    </source>
</reference>
<dbReference type="Gene3D" id="3.30.390.50">
    <property type="entry name" value="CO dehydrogenase flavoprotein, C-terminal domain"/>
    <property type="match status" value="1"/>
</dbReference>
<dbReference type="SUPFAM" id="SSF56176">
    <property type="entry name" value="FAD-binding/transporter-associated domain-like"/>
    <property type="match status" value="1"/>
</dbReference>
<dbReference type="SUPFAM" id="SSF55447">
    <property type="entry name" value="CO dehydrogenase flavoprotein C-terminal domain-like"/>
    <property type="match status" value="1"/>
</dbReference>
<feature type="domain" description="FAD-binding PCMH-type" evidence="4">
    <location>
        <begin position="1"/>
        <end position="176"/>
    </location>
</feature>
<name>A0A2A5J2G8_RHOSG</name>
<protein>
    <recommendedName>
        <fullName evidence="4">FAD-binding PCMH-type domain-containing protein</fullName>
    </recommendedName>
</protein>
<sequence>MKPPPFDYLRASNLEEVWDALDRDEDVKLIAGGQSLVPLMNLRLASPSLLVDITRLKALQGVTSQSSVLRIGALTRHAEIERHPLVVDQAPLLSQAASWVAHAQIRNRGTLGGSVAHSDSAAELPAALLALDATMVARSRGGERRIPAREFFGSYFTTALVPGELLTAVELPVALPSATWGFAEFARRRGDYAIGGAAVYADRGPDQVCRVVRAGLLAAGPAPCLAPGLGESMVGRVVDAGLISRTVESTLAQLSPGENVHGTVEYRRDIIGEMLRRALASAFQLGEVA</sequence>
<keyword evidence="1" id="KW-0285">Flavoprotein</keyword>
<dbReference type="InterPro" id="IPR002346">
    <property type="entry name" value="Mopterin_DH_FAD-bd"/>
</dbReference>
<dbReference type="Proteomes" id="UP000230886">
    <property type="component" value="Unassembled WGS sequence"/>
</dbReference>
<proteinExistence type="predicted"/>
<dbReference type="InterPro" id="IPR036318">
    <property type="entry name" value="FAD-bd_PCMH-like_sf"/>
</dbReference>
<gene>
    <name evidence="5" type="ORF">CHR55_30845</name>
</gene>
<dbReference type="SMART" id="SM01092">
    <property type="entry name" value="CO_deh_flav_C"/>
    <property type="match status" value="1"/>
</dbReference>
<dbReference type="InterPro" id="IPR051312">
    <property type="entry name" value="Diverse_Substr_Oxidored"/>
</dbReference>
<dbReference type="Pfam" id="PF00941">
    <property type="entry name" value="FAD_binding_5"/>
    <property type="match status" value="1"/>
</dbReference>
<evidence type="ECO:0000313" key="5">
    <source>
        <dbReference type="EMBL" id="PCK23171.1"/>
    </source>
</evidence>
<keyword evidence="3" id="KW-0560">Oxidoreductase</keyword>
<evidence type="ECO:0000256" key="2">
    <source>
        <dbReference type="ARBA" id="ARBA00022827"/>
    </source>
</evidence>
<evidence type="ECO:0000259" key="4">
    <source>
        <dbReference type="PROSITE" id="PS51387"/>
    </source>
</evidence>
<dbReference type="GO" id="GO:0071949">
    <property type="term" value="F:FAD binding"/>
    <property type="evidence" value="ECO:0007669"/>
    <property type="project" value="InterPro"/>
</dbReference>
<dbReference type="PANTHER" id="PTHR42659:SF2">
    <property type="entry name" value="XANTHINE DEHYDROGENASE SUBUNIT C-RELATED"/>
    <property type="match status" value="1"/>
</dbReference>
<dbReference type="RefSeq" id="WP_099698813.1">
    <property type="nucleotide sequence ID" value="NZ_JBBCST010000020.1"/>
</dbReference>
<evidence type="ECO:0000256" key="3">
    <source>
        <dbReference type="ARBA" id="ARBA00023002"/>
    </source>
</evidence>
<dbReference type="Gene3D" id="3.30.43.10">
    <property type="entry name" value="Uridine Diphospho-n-acetylenolpyruvylglucosamine Reductase, domain 2"/>
    <property type="match status" value="1"/>
</dbReference>
<dbReference type="PROSITE" id="PS51387">
    <property type="entry name" value="FAD_PCMH"/>
    <property type="match status" value="1"/>
</dbReference>
<dbReference type="AlphaFoldDB" id="A0A2A5J2G8"/>
<organism evidence="5 6">
    <name type="scientific">Rhodococcus qingshengii</name>
    <dbReference type="NCBI Taxonomy" id="334542"/>
    <lineage>
        <taxon>Bacteria</taxon>
        <taxon>Bacillati</taxon>
        <taxon>Actinomycetota</taxon>
        <taxon>Actinomycetes</taxon>
        <taxon>Mycobacteriales</taxon>
        <taxon>Nocardiaceae</taxon>
        <taxon>Rhodococcus</taxon>
        <taxon>Rhodococcus erythropolis group</taxon>
    </lineage>
</organism>
<comment type="caution">
    <text evidence="5">The sequence shown here is derived from an EMBL/GenBank/DDBJ whole genome shotgun (WGS) entry which is preliminary data.</text>
</comment>
<dbReference type="InterPro" id="IPR005107">
    <property type="entry name" value="CO_DH_flav_C"/>
</dbReference>
<dbReference type="InterPro" id="IPR016167">
    <property type="entry name" value="FAD-bd_PCMH_sub1"/>
</dbReference>
<accession>A0A2A5J2G8</accession>
<keyword evidence="2" id="KW-0274">FAD</keyword>
<dbReference type="PANTHER" id="PTHR42659">
    <property type="entry name" value="XANTHINE DEHYDROGENASE SUBUNIT C-RELATED"/>
    <property type="match status" value="1"/>
</dbReference>
<dbReference type="InterPro" id="IPR016169">
    <property type="entry name" value="FAD-bd_PCMH_sub2"/>
</dbReference>
<evidence type="ECO:0000256" key="1">
    <source>
        <dbReference type="ARBA" id="ARBA00022630"/>
    </source>
</evidence>
<dbReference type="InterPro" id="IPR016166">
    <property type="entry name" value="FAD-bd_PCMH"/>
</dbReference>
<dbReference type="Pfam" id="PF03450">
    <property type="entry name" value="CO_deh_flav_C"/>
    <property type="match status" value="1"/>
</dbReference>
<evidence type="ECO:0000313" key="6">
    <source>
        <dbReference type="Proteomes" id="UP000230886"/>
    </source>
</evidence>
<dbReference type="InterPro" id="IPR036683">
    <property type="entry name" value="CO_DH_flav_C_dom_sf"/>
</dbReference>
<dbReference type="Gene3D" id="3.30.465.10">
    <property type="match status" value="1"/>
</dbReference>
<dbReference type="EMBL" id="NOVD01000056">
    <property type="protein sequence ID" value="PCK23171.1"/>
    <property type="molecule type" value="Genomic_DNA"/>
</dbReference>
<dbReference type="FunFam" id="3.30.465.10:FF:000017">
    <property type="entry name" value="Xanthine dehydrogenase, FAD binding subunit"/>
    <property type="match status" value="1"/>
</dbReference>